<dbReference type="AlphaFoldDB" id="A0A2J7TLZ9"/>
<comment type="caution">
    <text evidence="5">The sequence shown here is derived from an EMBL/GenBank/DDBJ whole genome shotgun (WGS) entry which is preliminary data.</text>
</comment>
<sequence length="158" mass="16677">MIAVIGCGNANRRDDGVGPEVIHALRARGLESAGVKLFDAGTDGMAVMFAARGCAALIIIDAANSGGEPGALYEVPGYELERPYSPGLNLHDFRWDAALHAGRQIFRDAFPHDVAVFLIEAQELGFGIGLSPAVAAAANKVSQRIETLIGARAEKYQT</sequence>
<keyword evidence="2 5" id="KW-0645">Protease</keyword>
<keyword evidence="4" id="KW-0378">Hydrolase</keyword>
<evidence type="ECO:0000256" key="3">
    <source>
        <dbReference type="ARBA" id="ARBA00022750"/>
    </source>
</evidence>
<name>A0A2J7TLZ9_METSI</name>
<accession>A0A2J7TLZ9</accession>
<dbReference type="GO" id="GO:0016485">
    <property type="term" value="P:protein processing"/>
    <property type="evidence" value="ECO:0007669"/>
    <property type="project" value="TreeGrafter"/>
</dbReference>
<dbReference type="Gene3D" id="3.40.50.1450">
    <property type="entry name" value="HybD-like"/>
    <property type="match status" value="1"/>
</dbReference>
<dbReference type="SUPFAM" id="SSF53163">
    <property type="entry name" value="HybD-like"/>
    <property type="match status" value="1"/>
</dbReference>
<dbReference type="NCBIfam" id="TIGR00072">
    <property type="entry name" value="hydrog_prot"/>
    <property type="match status" value="1"/>
</dbReference>
<organism evidence="5 6">
    <name type="scientific">Methylocella silvestris</name>
    <dbReference type="NCBI Taxonomy" id="199596"/>
    <lineage>
        <taxon>Bacteria</taxon>
        <taxon>Pseudomonadati</taxon>
        <taxon>Pseudomonadota</taxon>
        <taxon>Alphaproteobacteria</taxon>
        <taxon>Hyphomicrobiales</taxon>
        <taxon>Beijerinckiaceae</taxon>
        <taxon>Methylocella</taxon>
    </lineage>
</organism>
<dbReference type="PRINTS" id="PR00446">
    <property type="entry name" value="HYDRGNUPTAKE"/>
</dbReference>
<dbReference type="PANTHER" id="PTHR30302:SF1">
    <property type="entry name" value="HYDROGENASE 2 MATURATION PROTEASE"/>
    <property type="match status" value="1"/>
</dbReference>
<dbReference type="Proteomes" id="UP000236286">
    <property type="component" value="Unassembled WGS sequence"/>
</dbReference>
<protein>
    <submittedName>
        <fullName evidence="5">Hydrogenase maturation protease</fullName>
    </submittedName>
</protein>
<dbReference type="EMBL" id="PDZR01000001">
    <property type="protein sequence ID" value="PNG27792.1"/>
    <property type="molecule type" value="Genomic_DNA"/>
</dbReference>
<dbReference type="GO" id="GO:0008047">
    <property type="term" value="F:enzyme activator activity"/>
    <property type="evidence" value="ECO:0007669"/>
    <property type="project" value="InterPro"/>
</dbReference>
<evidence type="ECO:0000256" key="1">
    <source>
        <dbReference type="ARBA" id="ARBA00006814"/>
    </source>
</evidence>
<dbReference type="OrthoDB" id="9792731at2"/>
<evidence type="ECO:0000313" key="5">
    <source>
        <dbReference type="EMBL" id="PNG27792.1"/>
    </source>
</evidence>
<dbReference type="GO" id="GO:0004190">
    <property type="term" value="F:aspartic-type endopeptidase activity"/>
    <property type="evidence" value="ECO:0007669"/>
    <property type="project" value="UniProtKB-KW"/>
</dbReference>
<gene>
    <name evidence="5" type="ORF">CR492_02495</name>
</gene>
<dbReference type="PANTHER" id="PTHR30302">
    <property type="entry name" value="HYDROGENASE 1 MATURATION PROTEASE"/>
    <property type="match status" value="1"/>
</dbReference>
<reference evidence="5 6" key="1">
    <citation type="submission" date="2017-10" db="EMBL/GenBank/DDBJ databases">
        <title>Genome announcement of Methylocella silvestris TVC from permafrost.</title>
        <authorList>
            <person name="Wang J."/>
            <person name="Geng K."/>
            <person name="Ul-Haque F."/>
            <person name="Crombie A.T."/>
            <person name="Street L.E."/>
            <person name="Wookey P.A."/>
            <person name="Murrell J.C."/>
            <person name="Pratscher J."/>
        </authorList>
    </citation>
    <scope>NUCLEOTIDE SEQUENCE [LARGE SCALE GENOMIC DNA]</scope>
    <source>
        <strain evidence="5 6">TVC</strain>
    </source>
</reference>
<comment type="similarity">
    <text evidence="1">Belongs to the peptidase A31 family.</text>
</comment>
<dbReference type="InterPro" id="IPR023430">
    <property type="entry name" value="Pept_HybD-like_dom_sf"/>
</dbReference>
<dbReference type="RefSeq" id="WP_102842100.1">
    <property type="nucleotide sequence ID" value="NZ_PDZR01000001.1"/>
</dbReference>
<evidence type="ECO:0000256" key="4">
    <source>
        <dbReference type="ARBA" id="ARBA00022801"/>
    </source>
</evidence>
<keyword evidence="3" id="KW-0064">Aspartyl protease</keyword>
<evidence type="ECO:0000313" key="6">
    <source>
        <dbReference type="Proteomes" id="UP000236286"/>
    </source>
</evidence>
<dbReference type="Pfam" id="PF01750">
    <property type="entry name" value="HycI"/>
    <property type="match status" value="1"/>
</dbReference>
<proteinExistence type="inferred from homology"/>
<evidence type="ECO:0000256" key="2">
    <source>
        <dbReference type="ARBA" id="ARBA00022670"/>
    </source>
</evidence>
<dbReference type="InterPro" id="IPR000671">
    <property type="entry name" value="Peptidase_A31"/>
</dbReference>